<feature type="compositionally biased region" description="Basic and acidic residues" evidence="6">
    <location>
        <begin position="1322"/>
        <end position="1333"/>
    </location>
</feature>
<feature type="compositionally biased region" description="Acidic residues" evidence="6">
    <location>
        <begin position="1334"/>
        <end position="1348"/>
    </location>
</feature>
<dbReference type="Gene3D" id="3.10.20.230">
    <property type="entry name" value="Doublecortin domain"/>
    <property type="match status" value="2"/>
</dbReference>
<keyword evidence="3" id="KW-0963">Cytoplasm</keyword>
<evidence type="ECO:0000256" key="4">
    <source>
        <dbReference type="ARBA" id="ARBA00022737"/>
    </source>
</evidence>
<feature type="compositionally biased region" description="Polar residues" evidence="6">
    <location>
        <begin position="675"/>
        <end position="695"/>
    </location>
</feature>
<feature type="region of interest" description="Disordered" evidence="6">
    <location>
        <begin position="538"/>
        <end position="804"/>
    </location>
</feature>
<organism evidence="8 9">
    <name type="scientific">Oreochromis niloticus</name>
    <name type="common">Nile tilapia</name>
    <name type="synonym">Tilapia nilotica</name>
    <dbReference type="NCBI Taxonomy" id="8128"/>
    <lineage>
        <taxon>Eukaryota</taxon>
        <taxon>Metazoa</taxon>
        <taxon>Chordata</taxon>
        <taxon>Craniata</taxon>
        <taxon>Vertebrata</taxon>
        <taxon>Euteleostomi</taxon>
        <taxon>Actinopterygii</taxon>
        <taxon>Neopterygii</taxon>
        <taxon>Teleostei</taxon>
        <taxon>Neoteleostei</taxon>
        <taxon>Acanthomorphata</taxon>
        <taxon>Ovalentaria</taxon>
        <taxon>Cichlomorphae</taxon>
        <taxon>Cichliformes</taxon>
        <taxon>Cichlidae</taxon>
        <taxon>African cichlids</taxon>
        <taxon>Pseudocrenilabrinae</taxon>
        <taxon>Oreochromini</taxon>
        <taxon>Oreochromis</taxon>
    </lineage>
</organism>
<dbReference type="Pfam" id="PF03607">
    <property type="entry name" value="DCX"/>
    <property type="match status" value="2"/>
</dbReference>
<dbReference type="GO" id="GO:0035556">
    <property type="term" value="P:intracellular signal transduction"/>
    <property type="evidence" value="ECO:0007669"/>
    <property type="project" value="InterPro"/>
</dbReference>
<dbReference type="PROSITE" id="PS50309">
    <property type="entry name" value="DC"/>
    <property type="match status" value="2"/>
</dbReference>
<feature type="compositionally biased region" description="Basic and acidic residues" evidence="6">
    <location>
        <begin position="1201"/>
        <end position="1257"/>
    </location>
</feature>
<feature type="compositionally biased region" description="Polar residues" evidence="6">
    <location>
        <begin position="480"/>
        <end position="490"/>
    </location>
</feature>
<feature type="compositionally biased region" description="Basic and acidic residues" evidence="6">
    <location>
        <begin position="1504"/>
        <end position="1529"/>
    </location>
</feature>
<evidence type="ECO:0000313" key="9">
    <source>
        <dbReference type="Proteomes" id="UP000005207"/>
    </source>
</evidence>
<feature type="domain" description="Doublecortin" evidence="7">
    <location>
        <begin position="148"/>
        <end position="227"/>
    </location>
</feature>
<dbReference type="Ensembl" id="ENSONIT00000039797.1">
    <property type="protein sequence ID" value="ENSONIP00000061008.1"/>
    <property type="gene ID" value="ENSONIG00000033534.1"/>
</dbReference>
<evidence type="ECO:0000259" key="7">
    <source>
        <dbReference type="PROSITE" id="PS50309"/>
    </source>
</evidence>
<feature type="compositionally biased region" description="Basic and acidic residues" evidence="6">
    <location>
        <begin position="663"/>
        <end position="674"/>
    </location>
</feature>
<feature type="compositionally biased region" description="Basic and acidic residues" evidence="6">
    <location>
        <begin position="1484"/>
        <end position="1495"/>
    </location>
</feature>
<dbReference type="GO" id="GO:0060041">
    <property type="term" value="P:retina development in camera-type eye"/>
    <property type="evidence" value="ECO:0007669"/>
    <property type="project" value="TreeGrafter"/>
</dbReference>
<feature type="region of interest" description="Disordered" evidence="6">
    <location>
        <begin position="2167"/>
        <end position="2188"/>
    </location>
</feature>
<evidence type="ECO:0000313" key="8">
    <source>
        <dbReference type="Ensembl" id="ENSONIP00000061008.1"/>
    </source>
</evidence>
<dbReference type="SUPFAM" id="SSF89837">
    <property type="entry name" value="Doublecortin (DC)"/>
    <property type="match status" value="2"/>
</dbReference>
<dbReference type="SMART" id="SM00537">
    <property type="entry name" value="DCX"/>
    <property type="match status" value="2"/>
</dbReference>
<evidence type="ECO:0000256" key="3">
    <source>
        <dbReference type="ARBA" id="ARBA00022490"/>
    </source>
</evidence>
<feature type="compositionally biased region" description="Polar residues" evidence="6">
    <location>
        <begin position="2167"/>
        <end position="2186"/>
    </location>
</feature>
<dbReference type="PANTHER" id="PTHR23005">
    <property type="entry name" value="RETINITIS PIGMENTOSA 1 PROTEIN"/>
    <property type="match status" value="1"/>
</dbReference>
<feature type="compositionally biased region" description="Basic and acidic residues" evidence="6">
    <location>
        <begin position="1423"/>
        <end position="1438"/>
    </location>
</feature>
<keyword evidence="9" id="KW-1185">Reference proteome</keyword>
<dbReference type="GO" id="GO:0035082">
    <property type="term" value="P:axoneme assembly"/>
    <property type="evidence" value="ECO:0007669"/>
    <property type="project" value="TreeGrafter"/>
</dbReference>
<dbReference type="Proteomes" id="UP000005207">
    <property type="component" value="Linkage group LG18"/>
</dbReference>
<feature type="compositionally biased region" description="Basic and acidic residues" evidence="6">
    <location>
        <begin position="1403"/>
        <end position="1414"/>
    </location>
</feature>
<feature type="compositionally biased region" description="Basic and acidic residues" evidence="6">
    <location>
        <begin position="1294"/>
        <end position="1314"/>
    </location>
</feature>
<feature type="compositionally biased region" description="Acidic residues" evidence="6">
    <location>
        <begin position="1639"/>
        <end position="1656"/>
    </location>
</feature>
<dbReference type="InParanoid" id="A0A669DNL1"/>
<feature type="domain" description="Doublecortin" evidence="7">
    <location>
        <begin position="37"/>
        <end position="119"/>
    </location>
</feature>
<feature type="compositionally biased region" description="Basic and acidic residues" evidence="6">
    <location>
        <begin position="1958"/>
        <end position="1970"/>
    </location>
</feature>
<proteinExistence type="predicted"/>
<dbReference type="GeneTree" id="ENSGT00940000154242"/>
<dbReference type="InterPro" id="IPR003533">
    <property type="entry name" value="Doublecortin_dom"/>
</dbReference>
<evidence type="ECO:0000256" key="5">
    <source>
        <dbReference type="ARBA" id="ARBA00023273"/>
    </source>
</evidence>
<feature type="compositionally biased region" description="Low complexity" evidence="6">
    <location>
        <begin position="1189"/>
        <end position="1200"/>
    </location>
</feature>
<feature type="compositionally biased region" description="Basic and acidic residues" evidence="6">
    <location>
        <begin position="1616"/>
        <end position="1638"/>
    </location>
</feature>
<feature type="compositionally biased region" description="Polar residues" evidence="6">
    <location>
        <begin position="2255"/>
        <end position="2270"/>
    </location>
</feature>
<evidence type="ECO:0000256" key="6">
    <source>
        <dbReference type="SAM" id="MobiDB-lite"/>
    </source>
</evidence>
<feature type="region of interest" description="Disordered" evidence="6">
    <location>
        <begin position="344"/>
        <end position="420"/>
    </location>
</feature>
<accession>A0A669DNL1</accession>
<dbReference type="PANTHER" id="PTHR23005:SF4">
    <property type="entry name" value="OXYGEN-REGULATED PROTEIN 1"/>
    <property type="match status" value="1"/>
</dbReference>
<feature type="compositionally biased region" description="Basic and acidic residues" evidence="6">
    <location>
        <begin position="1990"/>
        <end position="2001"/>
    </location>
</feature>
<feature type="compositionally biased region" description="Basic and acidic residues" evidence="6">
    <location>
        <begin position="1456"/>
        <end position="1476"/>
    </location>
</feature>
<gene>
    <name evidence="8" type="primary">LOC102076305</name>
</gene>
<feature type="compositionally biased region" description="Acidic residues" evidence="6">
    <location>
        <begin position="1665"/>
        <end position="1699"/>
    </location>
</feature>
<feature type="compositionally biased region" description="Acidic residues" evidence="6">
    <location>
        <begin position="1273"/>
        <end position="1293"/>
    </location>
</feature>
<feature type="compositionally biased region" description="Basic and acidic residues" evidence="6">
    <location>
        <begin position="1736"/>
        <end position="1751"/>
    </location>
</feature>
<feature type="compositionally biased region" description="Acidic residues" evidence="6">
    <location>
        <begin position="1841"/>
        <end position="1852"/>
    </location>
</feature>
<feature type="region of interest" description="Disordered" evidence="6">
    <location>
        <begin position="1185"/>
        <end position="2046"/>
    </location>
</feature>
<dbReference type="OMA" id="AMLMMES"/>
<feature type="compositionally biased region" description="Acidic residues" evidence="6">
    <location>
        <begin position="1976"/>
        <end position="1989"/>
    </location>
</feature>
<feature type="compositionally biased region" description="Acidic residues" evidence="6">
    <location>
        <begin position="1563"/>
        <end position="1575"/>
    </location>
</feature>
<feature type="compositionally biased region" description="Basic and acidic residues" evidence="6">
    <location>
        <begin position="1351"/>
        <end position="1367"/>
    </location>
</feature>
<dbReference type="GO" id="GO:0005930">
    <property type="term" value="C:axoneme"/>
    <property type="evidence" value="ECO:0007669"/>
    <property type="project" value="TreeGrafter"/>
</dbReference>
<dbReference type="GO" id="GO:0043005">
    <property type="term" value="C:neuron projection"/>
    <property type="evidence" value="ECO:0007669"/>
    <property type="project" value="UniProtKB-ARBA"/>
</dbReference>
<protein>
    <recommendedName>
        <fullName evidence="7">Doublecortin domain-containing protein</fullName>
    </recommendedName>
</protein>
<evidence type="ECO:0000256" key="1">
    <source>
        <dbReference type="ARBA" id="ARBA00004316"/>
    </source>
</evidence>
<feature type="region of interest" description="Disordered" evidence="6">
    <location>
        <begin position="851"/>
        <end position="870"/>
    </location>
</feature>
<reference evidence="8" key="2">
    <citation type="submission" date="2025-08" db="UniProtKB">
        <authorList>
            <consortium name="Ensembl"/>
        </authorList>
    </citation>
    <scope>IDENTIFICATION</scope>
</reference>
<evidence type="ECO:0000256" key="2">
    <source>
        <dbReference type="ARBA" id="ARBA00004496"/>
    </source>
</evidence>
<feature type="compositionally biased region" description="Acidic residues" evidence="6">
    <location>
        <begin position="1583"/>
        <end position="1611"/>
    </location>
</feature>
<feature type="compositionally biased region" description="Basic and acidic residues" evidence="6">
    <location>
        <begin position="1544"/>
        <end position="1562"/>
    </location>
</feature>
<feature type="compositionally biased region" description="Polar residues" evidence="6">
    <location>
        <begin position="2002"/>
        <end position="2012"/>
    </location>
</feature>
<reference evidence="9" key="1">
    <citation type="submission" date="2012-01" db="EMBL/GenBank/DDBJ databases">
        <title>The Genome Sequence of Oreochromis niloticus (Nile Tilapia).</title>
        <authorList>
            <consortium name="Broad Institute Genome Assembly Team"/>
            <consortium name="Broad Institute Sequencing Platform"/>
            <person name="Di Palma F."/>
            <person name="Johnson J."/>
            <person name="Lander E.S."/>
            <person name="Lindblad-Toh K."/>
        </authorList>
    </citation>
    <scope>NUCLEOTIDE SEQUENCE [LARGE SCALE GENOMIC DNA]</scope>
</reference>
<keyword evidence="4" id="KW-0677">Repeat</keyword>
<feature type="compositionally biased region" description="Basic and acidic residues" evidence="6">
    <location>
        <begin position="1906"/>
        <end position="1916"/>
    </location>
</feature>
<reference evidence="8" key="3">
    <citation type="submission" date="2025-09" db="UniProtKB">
        <authorList>
            <consortium name="Ensembl"/>
        </authorList>
    </citation>
    <scope>IDENTIFICATION</scope>
</reference>
<name>A0A669DNL1_ORENI</name>
<feature type="compositionally biased region" description="Acidic residues" evidence="6">
    <location>
        <begin position="1815"/>
        <end position="1824"/>
    </location>
</feature>
<feature type="compositionally biased region" description="Polar residues" evidence="6">
    <location>
        <begin position="545"/>
        <end position="562"/>
    </location>
</feature>
<feature type="compositionally biased region" description="Acidic residues" evidence="6">
    <location>
        <begin position="1530"/>
        <end position="1539"/>
    </location>
</feature>
<dbReference type="FunFam" id="3.10.20.230:FF:000006">
    <property type="entry name" value="Oxygen-regulated protein 1"/>
    <property type="match status" value="1"/>
</dbReference>
<comment type="subcellular location">
    <subcellularLocation>
        <location evidence="1">Cell projection</location>
    </subcellularLocation>
    <subcellularLocation>
        <location evidence="2">Cytoplasm</location>
    </subcellularLocation>
</comment>
<feature type="compositionally biased region" description="Polar residues" evidence="6">
    <location>
        <begin position="2122"/>
        <end position="2132"/>
    </location>
</feature>
<feature type="compositionally biased region" description="Polar residues" evidence="6">
    <location>
        <begin position="586"/>
        <end position="614"/>
    </location>
</feature>
<feature type="compositionally biased region" description="Low complexity" evidence="6">
    <location>
        <begin position="637"/>
        <end position="649"/>
    </location>
</feature>
<feature type="region of interest" description="Disordered" evidence="6">
    <location>
        <begin position="1"/>
        <end position="32"/>
    </location>
</feature>
<dbReference type="GO" id="GO:0042461">
    <property type="term" value="P:photoreceptor cell development"/>
    <property type="evidence" value="ECO:0007669"/>
    <property type="project" value="TreeGrafter"/>
</dbReference>
<sequence>MSSTPIQEPPIQGLSSGSGQTLPSRPLQLSSDPSASKRVCFYKSGDYQFSGHRMVINARTFKTFDALLDVLSKKVPLAFGVRTITTPRGTHLVKALDDLHDGGAYVCSDQKRVKPLNLDEVNRRQVPWNTTRPLNAGRRRRVAVRTPKRLMVIKNRDPSVKRTIVLQRRTAPTFDALLDYLSQILQFPVLKLYSTDGRRVDGLAALILCSGVVVAAGNEPFRLANYSFHRTGSRNFSVSSERYIVNQINKSQNGHLHPHNGLFEAEANQHHTSMEMSGTGREDNVHQTCIVPHDDDIEKSFRVNQDGSMTVEMKVRLTIKEEEMLHWTTTLSRTSLSKRAACASISESGNRSPDSNNAIAKDSSSISEEETKEENFPSTAGKGVGFNDERTYEGYTSTATGKAKKSVKRTPTPGPRHVNKKASIESVKRVTESGMQESMLGHYSYVERTADGETTEGYCLVKHSSSSNRPIPKPRKTASAGMSNKCTPSSIRSSGVAEVLQIQNNGMEFRETVMHIYETQGCYDNYFANQEYSVDGVPLHGSPPALQSKQSTDSGPHSSSNDCDIDCSWQPPTADSLQRQKEEMLSLSSEPVSLTHENTNNLSSPSENETQRNLQILERVKLDNTPKSTTKKKMTRSARSQKSSTSTSYTDRKPKESLISPSKDSKHSSADKISSKASVGKRSVNSSESAKSGQKSKGAEKKAESLQSKKSNKGEKTPTKSSASLVRTENLKRAPQRQNTSKAAASDIGHNVNTPTGRPQMKKNMSDILQPNKSLTKKTTSKPKSMPESGISPTKPLVSMPSLDPSPSEIHRYVENWLEKVTPDQVPYPEEVITEETQPRTKVIFQIGGDSESDEKNECQTNLDENNPSPNDVIKGSASCLSVPLSHQELTTVQGLSVSMPNVRADLEHQENRLRPHKSAEAICPAGDETSSSSNFLSPKAKIKPALQQLCSSIQCIRRASDTNVASNLEKSNSLPDFPTQVASVFGSSCKAFLSFLSVMTLRDHLIDSTPREDKISRTTSEAMLMMESLQKISAIEDEEEQRASLTDLQSRASSRLRQSWKDFQILRERLESEPLSPKVSETEFALDVFSEGGDAFEEQHSGIDELMEELSMPQDLREQIASTIRTFYPVEESQCLETDRNQSDSEEDLEQFVQDCNDETKQSLESDSRCVTEDTTDAVYTQQGQIISKSEQPSETQESQTEKEELLKDKENETKEEESGKEGQLEEEKEVKIREDEDTKETEADCYRTEKEYREREEEEEEEQEAKSGEVSSEESIDKEEGGAYEEEETKEEESKKEEQLEEKREVKIKGDGDTEDESEGTEKEDGEREEDRAEEPEQSESDEESGEGSVDKEEAGVDEDKKGTDGEEVEKEEESREQEQLEEKREMKIKGDGDTEDESEGTEKEDGEREEDRAEEPEQSESDKESGEGSVDKEEAGVDEDEQGTDGEEVEKEEESREQEQLEEKREVKIKGGGDTEDESEGTEKEDGEREEDRAEEPEQSESDKESGEGSVDKEEAGVDEDKKGTDGEETTEEVDEVNQQYRDRKDKEADSEGTEKEDGEREEDREEEPEQSESDKESGEESIDKEEAGVDEEEQGTDEEETTEEVDEVNQQYRDRKDTEADSEGTEKENRGRGEDGEEEPEQSESEEVSDEQSLEKKGAGADEEEAEMTLDERELGDELGEGEKEEADEIDEAFMNEDPTQYSAEETDEREGAGETEEEEKINETVYEEGEEKSSDGGENDERHKEEKEDEGDNVEETNKGGEVENVTVELEQEEEENEELHLVTGNGEKELLEGTEVSDDEETKIGYGIEADEEEEVEAETNAVTATDPEERVSENADDDKEMEEFTEDRNELEVEDEKEIQQIEEVSEGNNEEEEEEVEEERGQDEEHEEEGSGDSVVKNTEEERERTTTDEEEVDEGRDTDTEDEKYDEAEDRRREPEQTESSQEEESAEERECGEELERDENLTADQTGDEEEREDDEEKESQEKLDQEKKQGTESPSKYSSEGQCADDKGNGTDTVTETDEGGEMLKERSGSLSHPGEISQELLDFVNYALRSSSLVFIYDKDGNIRIEPDNAQVVKTKQSVLLKSRKDSSYGLKCLPSPSTSDLSDYRPETSESGGYKTQESVDIMSESGGEASEKPSPVYTHSAVQAERTNLASSKLSVASNSGTFPSSSDSGTKASREDLSYFSAASSLKADREATTQAAQCMSFVSQNSADGVLIDQGRWLLKENHLIRKSPPVSLGMYGNLDSTSLDTGQENTSDDSPPHLKTQHSPLAAISSSELEEMAKPPTPKCIYYNLPHGSDSDPFLDDSSIKSSARGRGVRVSPTIDTSKTWANKNGSQSSFASVEFRIPDRKVHPEGESAVVTQPSRTSAGVSHVLQAQDSMDNLHLRCGQYFAMLYVQCICVLSLCLHVHTSTVDSALETEDYFWRFY</sequence>
<feature type="compositionally biased region" description="Acidic residues" evidence="6">
    <location>
        <begin position="1917"/>
        <end position="1937"/>
    </location>
</feature>
<feature type="compositionally biased region" description="Polar residues" evidence="6">
    <location>
        <begin position="345"/>
        <end position="358"/>
    </location>
</feature>
<feature type="region of interest" description="Disordered" evidence="6">
    <location>
        <begin position="2102"/>
        <end position="2153"/>
    </location>
</feature>
<feature type="region of interest" description="Disordered" evidence="6">
    <location>
        <begin position="2252"/>
        <end position="2280"/>
    </location>
</feature>
<feature type="compositionally biased region" description="Acidic residues" evidence="6">
    <location>
        <begin position="1871"/>
        <end position="1899"/>
    </location>
</feature>
<feature type="compositionally biased region" description="Polar residues" evidence="6">
    <location>
        <begin position="13"/>
        <end position="32"/>
    </location>
</feature>
<feature type="compositionally biased region" description="Acidic residues" evidence="6">
    <location>
        <begin position="1439"/>
        <end position="1455"/>
    </location>
</feature>
<feature type="compositionally biased region" description="Basic and acidic residues" evidence="6">
    <location>
        <begin position="1375"/>
        <end position="1395"/>
    </location>
</feature>
<feature type="region of interest" description="Disordered" evidence="6">
    <location>
        <begin position="463"/>
        <end position="490"/>
    </location>
</feature>
<keyword evidence="5" id="KW-0966">Cell projection</keyword>
<feature type="compositionally biased region" description="Acidic residues" evidence="6">
    <location>
        <begin position="1709"/>
        <end position="1735"/>
    </location>
</feature>
<dbReference type="InterPro" id="IPR036572">
    <property type="entry name" value="Doublecortin_dom_sf"/>
</dbReference>
<feature type="compositionally biased region" description="Polar residues" evidence="6">
    <location>
        <begin position="859"/>
        <end position="870"/>
    </location>
</feature>